<evidence type="ECO:0008006" key="5">
    <source>
        <dbReference type="Google" id="ProtNLM"/>
    </source>
</evidence>
<gene>
    <name evidence="4" type="ORF">METZ01_LOCUS205275</name>
</gene>
<dbReference type="EMBL" id="UINC01045538">
    <property type="protein sequence ID" value="SVB52421.1"/>
    <property type="molecule type" value="Genomic_DNA"/>
</dbReference>
<sequence>MPTIHWLGAGLSSAPGIRRLAASDRPFVLWNRTLSKAQAVLEDVSADARELNWSELTTAVQPDDIVVSMLPADFHQRVAELCLQGDAHFVCSSYLSPAMDALDAEAKAKGLRFVSEVGLDPGIDHLMAHALMADYQASGLMNPTHEHRFRSYCGGFPSKPNDFRYKFSWSPLGVLRALKTPARWIEKGAETTTEKPWQALSSHTVNLPGGEETFQAYPNRDSIPFTEPYGFTPDFNLQAFVRGTLRLDGWAEAWQEIFAVVDSSATGEDELKRLSDSLWKRHAYDPDESDRVILHVEMTVTEGDNPVWSGAFALDEHGDKTGSAMARLVSKTVSIAVEAVLDDELPSGVSAAPSDPQTADVWMAKLVASGECIVRV</sequence>
<dbReference type="Gene3D" id="3.30.360.10">
    <property type="entry name" value="Dihydrodipicolinate Reductase, domain 2"/>
    <property type="match status" value="1"/>
</dbReference>
<name>A0A382ER04_9ZZZZ</name>
<proteinExistence type="predicted"/>
<dbReference type="GO" id="GO:0019878">
    <property type="term" value="P:lysine biosynthetic process via aminoadipic acid"/>
    <property type="evidence" value="ECO:0007669"/>
    <property type="project" value="TreeGrafter"/>
</dbReference>
<dbReference type="SUPFAM" id="SSF55347">
    <property type="entry name" value="Glyceraldehyde-3-phosphate dehydrogenase-like, C-terminal domain"/>
    <property type="match status" value="1"/>
</dbReference>
<dbReference type="Gene3D" id="3.40.50.720">
    <property type="entry name" value="NAD(P)-binding Rossmann-like Domain"/>
    <property type="match status" value="1"/>
</dbReference>
<dbReference type="SUPFAM" id="SSF51735">
    <property type="entry name" value="NAD(P)-binding Rossmann-fold domains"/>
    <property type="match status" value="1"/>
</dbReference>
<dbReference type="PANTHER" id="PTHR11133">
    <property type="entry name" value="SACCHAROPINE DEHYDROGENASE"/>
    <property type="match status" value="1"/>
</dbReference>
<dbReference type="Pfam" id="PF16653">
    <property type="entry name" value="Sacchrp_dh_C"/>
    <property type="match status" value="1"/>
</dbReference>
<dbReference type="InterPro" id="IPR036291">
    <property type="entry name" value="NAD(P)-bd_dom_sf"/>
</dbReference>
<dbReference type="GO" id="GO:0005737">
    <property type="term" value="C:cytoplasm"/>
    <property type="evidence" value="ECO:0007669"/>
    <property type="project" value="TreeGrafter"/>
</dbReference>
<evidence type="ECO:0000256" key="1">
    <source>
        <dbReference type="ARBA" id="ARBA00023002"/>
    </source>
</evidence>
<feature type="domain" description="Saccharopine dehydrogenase-like C-terminal" evidence="3">
    <location>
        <begin position="118"/>
        <end position="369"/>
    </location>
</feature>
<dbReference type="InterPro" id="IPR032095">
    <property type="entry name" value="Sacchrp_dh-like_C"/>
</dbReference>
<reference evidence="4" key="1">
    <citation type="submission" date="2018-05" db="EMBL/GenBank/DDBJ databases">
        <authorList>
            <person name="Lanie J.A."/>
            <person name="Ng W.-L."/>
            <person name="Kazmierczak K.M."/>
            <person name="Andrzejewski T.M."/>
            <person name="Davidsen T.M."/>
            <person name="Wayne K.J."/>
            <person name="Tettelin H."/>
            <person name="Glass J.I."/>
            <person name="Rusch D."/>
            <person name="Podicherti R."/>
            <person name="Tsui H.-C.T."/>
            <person name="Winkler M.E."/>
        </authorList>
    </citation>
    <scope>NUCLEOTIDE SEQUENCE</scope>
</reference>
<dbReference type="GO" id="GO:0004753">
    <property type="term" value="F:saccharopine dehydrogenase activity"/>
    <property type="evidence" value="ECO:0007669"/>
    <property type="project" value="TreeGrafter"/>
</dbReference>
<evidence type="ECO:0000313" key="4">
    <source>
        <dbReference type="EMBL" id="SVB52421.1"/>
    </source>
</evidence>
<dbReference type="InterPro" id="IPR005097">
    <property type="entry name" value="Sacchrp_dh_NADP-bd"/>
</dbReference>
<organism evidence="4">
    <name type="scientific">marine metagenome</name>
    <dbReference type="NCBI Taxonomy" id="408172"/>
    <lineage>
        <taxon>unclassified sequences</taxon>
        <taxon>metagenomes</taxon>
        <taxon>ecological metagenomes</taxon>
    </lineage>
</organism>
<feature type="domain" description="Saccharopine dehydrogenase NADP binding" evidence="2">
    <location>
        <begin position="4"/>
        <end position="112"/>
    </location>
</feature>
<accession>A0A382ER04</accession>
<evidence type="ECO:0000259" key="2">
    <source>
        <dbReference type="Pfam" id="PF03435"/>
    </source>
</evidence>
<dbReference type="AlphaFoldDB" id="A0A382ER04"/>
<protein>
    <recommendedName>
        <fullName evidence="5">Saccharopine dehydrogenase NADP binding domain-containing protein</fullName>
    </recommendedName>
</protein>
<dbReference type="Pfam" id="PF03435">
    <property type="entry name" value="Sacchrp_dh_NADP"/>
    <property type="match status" value="1"/>
</dbReference>
<evidence type="ECO:0000259" key="3">
    <source>
        <dbReference type="Pfam" id="PF16653"/>
    </source>
</evidence>
<dbReference type="PANTHER" id="PTHR11133:SF23">
    <property type="entry name" value="SACCHAROPINE DEHYDROGENASE [NAD(+), L-LYSINE-FORMING]"/>
    <property type="match status" value="1"/>
</dbReference>
<keyword evidence="1" id="KW-0560">Oxidoreductase</keyword>
<dbReference type="InterPro" id="IPR051168">
    <property type="entry name" value="AASS"/>
</dbReference>